<keyword evidence="3 6" id="KW-0378">Hydrolase</keyword>
<dbReference type="PANTHER" id="PTHR22726:SF1">
    <property type="entry name" value="METALLOENDOPEPTIDASE OMA1, MITOCHONDRIAL"/>
    <property type="match status" value="1"/>
</dbReference>
<keyword evidence="5 6" id="KW-0482">Metalloprotease</keyword>
<protein>
    <submittedName>
        <fullName evidence="10">M48 family metallopeptidase</fullName>
    </submittedName>
</protein>
<dbReference type="Proteomes" id="UP000650424">
    <property type="component" value="Unassembled WGS sequence"/>
</dbReference>
<keyword evidence="1 6" id="KW-0645">Protease</keyword>
<keyword evidence="11" id="KW-1185">Reference proteome</keyword>
<keyword evidence="8" id="KW-1133">Transmembrane helix</keyword>
<evidence type="ECO:0000256" key="1">
    <source>
        <dbReference type="ARBA" id="ARBA00022670"/>
    </source>
</evidence>
<dbReference type="RefSeq" id="WP_186945921.1">
    <property type="nucleotide sequence ID" value="NZ_JACOGF010000002.1"/>
</dbReference>
<comment type="similarity">
    <text evidence="6">Belongs to the peptidase M48 family.</text>
</comment>
<keyword evidence="8" id="KW-0472">Membrane</keyword>
<accession>A0ABR6ZM98</accession>
<evidence type="ECO:0000256" key="7">
    <source>
        <dbReference type="SAM" id="MobiDB-lite"/>
    </source>
</evidence>
<comment type="cofactor">
    <cofactor evidence="6">
        <name>Zn(2+)</name>
        <dbReference type="ChEBI" id="CHEBI:29105"/>
    </cofactor>
    <text evidence="6">Binds 1 zinc ion per subunit.</text>
</comment>
<evidence type="ECO:0000259" key="9">
    <source>
        <dbReference type="Pfam" id="PF01435"/>
    </source>
</evidence>
<evidence type="ECO:0000256" key="5">
    <source>
        <dbReference type="ARBA" id="ARBA00023049"/>
    </source>
</evidence>
<organism evidence="10 11">
    <name type="scientific">Undibacterium hunanense</name>
    <dbReference type="NCBI Taxonomy" id="2762292"/>
    <lineage>
        <taxon>Bacteria</taxon>
        <taxon>Pseudomonadati</taxon>
        <taxon>Pseudomonadota</taxon>
        <taxon>Betaproteobacteria</taxon>
        <taxon>Burkholderiales</taxon>
        <taxon>Oxalobacteraceae</taxon>
        <taxon>Undibacterium</taxon>
    </lineage>
</organism>
<feature type="region of interest" description="Disordered" evidence="7">
    <location>
        <begin position="386"/>
        <end position="407"/>
    </location>
</feature>
<keyword evidence="4 6" id="KW-0862">Zinc</keyword>
<keyword evidence="8" id="KW-0812">Transmembrane</keyword>
<evidence type="ECO:0000256" key="3">
    <source>
        <dbReference type="ARBA" id="ARBA00022801"/>
    </source>
</evidence>
<evidence type="ECO:0000256" key="6">
    <source>
        <dbReference type="RuleBase" id="RU003983"/>
    </source>
</evidence>
<dbReference type="PANTHER" id="PTHR22726">
    <property type="entry name" value="METALLOENDOPEPTIDASE OMA1"/>
    <property type="match status" value="1"/>
</dbReference>
<evidence type="ECO:0000313" key="11">
    <source>
        <dbReference type="Proteomes" id="UP000650424"/>
    </source>
</evidence>
<proteinExistence type="inferred from homology"/>
<feature type="domain" description="Peptidase M48" evidence="9">
    <location>
        <begin position="189"/>
        <end position="360"/>
    </location>
</feature>
<dbReference type="InterPro" id="IPR001915">
    <property type="entry name" value="Peptidase_M48"/>
</dbReference>
<comment type="caution">
    <text evidence="10">The sequence shown here is derived from an EMBL/GenBank/DDBJ whole genome shotgun (WGS) entry which is preliminary data.</text>
</comment>
<evidence type="ECO:0000313" key="10">
    <source>
        <dbReference type="EMBL" id="MBC3916673.1"/>
    </source>
</evidence>
<gene>
    <name evidence="10" type="ORF">H8L32_04170</name>
</gene>
<dbReference type="Pfam" id="PF01435">
    <property type="entry name" value="Peptidase_M48"/>
    <property type="match status" value="1"/>
</dbReference>
<keyword evidence="2" id="KW-0479">Metal-binding</keyword>
<evidence type="ECO:0000256" key="4">
    <source>
        <dbReference type="ARBA" id="ARBA00022833"/>
    </source>
</evidence>
<sequence>MHAAALTSTNYSCHAFHASLPGGRDTGELQLTQLGVSYQVASLVGTLPFTRLELTLGGAANKLVFIKHLGHPDLVLYTSDLGILDNPILRAHPECSRQISVARRKRVQGWAILLGLSLLLIALPLGMLWQMGSFSEYAAKKIPVQWEEKLGAGVAAEKALENKHMPRAEADVLLKPLTAPLLQALENSPYRYTIVIANDSSTNAFALPGGYVTINSGLILKAGSAEELLGVLAHEISHVEQRHGMRSVISNASIYLVASAVFGDVSGLLATVGSAAPLLLSQQYSRQFETDADEKGVRLLQRAEINPEGLPRFFERMIAEEKAAMEKIDNKQAREAYKRAMGLLSTHPASEKRLTNLRSLIGQSKGQYVNQEAAFRDLQEAVKKFVAKSSEAEPSKTTPEKPSVSAS</sequence>
<dbReference type="EMBL" id="JACOGF010000002">
    <property type="protein sequence ID" value="MBC3916673.1"/>
    <property type="molecule type" value="Genomic_DNA"/>
</dbReference>
<dbReference type="Gene3D" id="3.30.2010.10">
    <property type="entry name" value="Metalloproteases ('zincins'), catalytic domain"/>
    <property type="match status" value="1"/>
</dbReference>
<name>A0ABR6ZM98_9BURK</name>
<evidence type="ECO:0000256" key="2">
    <source>
        <dbReference type="ARBA" id="ARBA00022723"/>
    </source>
</evidence>
<dbReference type="CDD" id="cd07332">
    <property type="entry name" value="M48C_Oma1_like"/>
    <property type="match status" value="1"/>
</dbReference>
<evidence type="ECO:0000256" key="8">
    <source>
        <dbReference type="SAM" id="Phobius"/>
    </source>
</evidence>
<reference evidence="10 11" key="1">
    <citation type="submission" date="2020-08" db="EMBL/GenBank/DDBJ databases">
        <title>Novel species isolated from subtropical streams in China.</title>
        <authorList>
            <person name="Lu H."/>
        </authorList>
    </citation>
    <scope>NUCLEOTIDE SEQUENCE [LARGE SCALE GENOMIC DNA]</scope>
    <source>
        <strain evidence="10 11">CY18W</strain>
    </source>
</reference>
<dbReference type="InterPro" id="IPR051156">
    <property type="entry name" value="Mito/Outer_Membr_Metalloprot"/>
</dbReference>
<feature type="transmembrane region" description="Helical" evidence="8">
    <location>
        <begin position="107"/>
        <end position="129"/>
    </location>
</feature>